<feature type="transmembrane region" description="Helical" evidence="1">
    <location>
        <begin position="218"/>
        <end position="237"/>
    </location>
</feature>
<accession>A0A8J7HDA2</accession>
<keyword evidence="1" id="KW-0812">Transmembrane</keyword>
<feature type="transmembrane region" description="Helical" evidence="1">
    <location>
        <begin position="180"/>
        <end position="198"/>
    </location>
</feature>
<evidence type="ECO:0000256" key="1">
    <source>
        <dbReference type="SAM" id="Phobius"/>
    </source>
</evidence>
<feature type="transmembrane region" description="Helical" evidence="1">
    <location>
        <begin position="60"/>
        <end position="84"/>
    </location>
</feature>
<name>A0A8J7HDA2_9FIRM</name>
<feature type="transmembrane region" description="Helical" evidence="1">
    <location>
        <begin position="91"/>
        <end position="108"/>
    </location>
</feature>
<protein>
    <submittedName>
        <fullName evidence="2">DUF4386 domain-containing protein</fullName>
    </submittedName>
</protein>
<comment type="caution">
    <text evidence="2">The sequence shown here is derived from an EMBL/GenBank/DDBJ whole genome shotgun (WGS) entry which is preliminary data.</text>
</comment>
<dbReference type="EMBL" id="JAEAGR010000014">
    <property type="protein sequence ID" value="MBH1941827.1"/>
    <property type="molecule type" value="Genomic_DNA"/>
</dbReference>
<proteinExistence type="predicted"/>
<keyword evidence="3" id="KW-1185">Reference proteome</keyword>
<gene>
    <name evidence="2" type="ORF">I5677_13065</name>
</gene>
<organism evidence="2 3">
    <name type="scientific">Mobilitalea sibirica</name>
    <dbReference type="NCBI Taxonomy" id="1462919"/>
    <lineage>
        <taxon>Bacteria</taxon>
        <taxon>Bacillati</taxon>
        <taxon>Bacillota</taxon>
        <taxon>Clostridia</taxon>
        <taxon>Lachnospirales</taxon>
        <taxon>Lachnospiraceae</taxon>
        <taxon>Mobilitalea</taxon>
    </lineage>
</organism>
<keyword evidence="1" id="KW-0472">Membrane</keyword>
<evidence type="ECO:0000313" key="3">
    <source>
        <dbReference type="Proteomes" id="UP000623269"/>
    </source>
</evidence>
<dbReference type="AlphaFoldDB" id="A0A8J7HDA2"/>
<feature type="transmembrane region" description="Helical" evidence="1">
    <location>
        <begin position="150"/>
        <end position="168"/>
    </location>
</feature>
<evidence type="ECO:0000313" key="2">
    <source>
        <dbReference type="EMBL" id="MBH1941827.1"/>
    </source>
</evidence>
<keyword evidence="1" id="KW-1133">Transmembrane helix</keyword>
<dbReference type="Proteomes" id="UP000623269">
    <property type="component" value="Unassembled WGS sequence"/>
</dbReference>
<dbReference type="InterPro" id="IPR025495">
    <property type="entry name" value="DUF4386"/>
</dbReference>
<dbReference type="Pfam" id="PF14329">
    <property type="entry name" value="DUF4386"/>
    <property type="match status" value="1"/>
</dbReference>
<reference evidence="2" key="1">
    <citation type="submission" date="2020-12" db="EMBL/GenBank/DDBJ databases">
        <title>M. sibirica DSM 26468T genome.</title>
        <authorList>
            <person name="Thieme N."/>
            <person name="Rettenmaier R."/>
            <person name="Zverlov V."/>
            <person name="Liebl W."/>
        </authorList>
    </citation>
    <scope>NUCLEOTIDE SEQUENCE</scope>
    <source>
        <strain evidence="2">DSM 26468</strain>
    </source>
</reference>
<feature type="transmembrane region" description="Helical" evidence="1">
    <location>
        <begin position="20"/>
        <end position="40"/>
    </location>
</feature>
<dbReference type="RefSeq" id="WP_197662070.1">
    <property type="nucleotide sequence ID" value="NZ_JAEAGR010000014.1"/>
</dbReference>
<sequence length="240" mass="27077">MNLENKLRAKKIIARKAGVFYLIMAIFYSISMIFVDSFIYQPTNVSLTIERMTTSQNIFYIGFICALAGHISFLFLANVLYQLFEEVNRGLARLMVIFIIVGVAIAFLNRVNQLGAFLILEDSLIHAAFDVNAVQSVVMLFLNIHKSGEILAMVFWGLWLLPLAMLMIKSNMMPKVISIMLISAGICYLVEFLMFYLLPEVSVSMDPFFTVIETVAEVSLILWLLIKGVCAANIRAIKHS</sequence>